<dbReference type="Proteomes" id="UP000800036">
    <property type="component" value="Unassembled WGS sequence"/>
</dbReference>
<feature type="transmembrane region" description="Helical" evidence="5">
    <location>
        <begin position="115"/>
        <end position="135"/>
    </location>
</feature>
<name>A0A6A5UVZ9_9PLEO</name>
<comment type="subcellular location">
    <subcellularLocation>
        <location evidence="1">Membrane</location>
        <topology evidence="1">Multi-pass membrane protein</topology>
    </subcellularLocation>
</comment>
<dbReference type="Pfam" id="PF00892">
    <property type="entry name" value="EamA"/>
    <property type="match status" value="2"/>
</dbReference>
<evidence type="ECO:0000256" key="1">
    <source>
        <dbReference type="ARBA" id="ARBA00004141"/>
    </source>
</evidence>
<evidence type="ECO:0000256" key="3">
    <source>
        <dbReference type="ARBA" id="ARBA00022989"/>
    </source>
</evidence>
<keyword evidence="4 5" id="KW-0472">Membrane</keyword>
<feature type="transmembrane region" description="Helical" evidence="5">
    <location>
        <begin position="179"/>
        <end position="198"/>
    </location>
</feature>
<dbReference type="PANTHER" id="PTHR22911">
    <property type="entry name" value="ACYL-MALONYL CONDENSING ENZYME-RELATED"/>
    <property type="match status" value="1"/>
</dbReference>
<gene>
    <name evidence="7" type="ORF">BU23DRAFT_302792</name>
</gene>
<reference evidence="7" key="1">
    <citation type="journal article" date="2020" name="Stud. Mycol.">
        <title>101 Dothideomycetes genomes: a test case for predicting lifestyles and emergence of pathogens.</title>
        <authorList>
            <person name="Haridas S."/>
            <person name="Albert R."/>
            <person name="Binder M."/>
            <person name="Bloem J."/>
            <person name="Labutti K."/>
            <person name="Salamov A."/>
            <person name="Andreopoulos B."/>
            <person name="Baker S."/>
            <person name="Barry K."/>
            <person name="Bills G."/>
            <person name="Bluhm B."/>
            <person name="Cannon C."/>
            <person name="Castanera R."/>
            <person name="Culley D."/>
            <person name="Daum C."/>
            <person name="Ezra D."/>
            <person name="Gonzalez J."/>
            <person name="Henrissat B."/>
            <person name="Kuo A."/>
            <person name="Liang C."/>
            <person name="Lipzen A."/>
            <person name="Lutzoni F."/>
            <person name="Magnuson J."/>
            <person name="Mondo S."/>
            <person name="Nolan M."/>
            <person name="Ohm R."/>
            <person name="Pangilinan J."/>
            <person name="Park H.-J."/>
            <person name="Ramirez L."/>
            <person name="Alfaro M."/>
            <person name="Sun H."/>
            <person name="Tritt A."/>
            <person name="Yoshinaga Y."/>
            <person name="Zwiers L.-H."/>
            <person name="Turgeon B."/>
            <person name="Goodwin S."/>
            <person name="Spatafora J."/>
            <person name="Crous P."/>
            <person name="Grigoriev I."/>
        </authorList>
    </citation>
    <scope>NUCLEOTIDE SEQUENCE</scope>
    <source>
        <strain evidence="7">CBS 107.79</strain>
    </source>
</reference>
<evidence type="ECO:0000256" key="2">
    <source>
        <dbReference type="ARBA" id="ARBA00022692"/>
    </source>
</evidence>
<dbReference type="AlphaFoldDB" id="A0A6A5UVZ9"/>
<dbReference type="SUPFAM" id="SSF103481">
    <property type="entry name" value="Multidrug resistance efflux transporter EmrE"/>
    <property type="match status" value="2"/>
</dbReference>
<evidence type="ECO:0000313" key="8">
    <source>
        <dbReference type="Proteomes" id="UP000800036"/>
    </source>
</evidence>
<organism evidence="7 8">
    <name type="scientific">Bimuria novae-zelandiae CBS 107.79</name>
    <dbReference type="NCBI Taxonomy" id="1447943"/>
    <lineage>
        <taxon>Eukaryota</taxon>
        <taxon>Fungi</taxon>
        <taxon>Dikarya</taxon>
        <taxon>Ascomycota</taxon>
        <taxon>Pezizomycotina</taxon>
        <taxon>Dothideomycetes</taxon>
        <taxon>Pleosporomycetidae</taxon>
        <taxon>Pleosporales</taxon>
        <taxon>Massarineae</taxon>
        <taxon>Didymosphaeriaceae</taxon>
        <taxon>Bimuria</taxon>
    </lineage>
</organism>
<feature type="domain" description="EamA" evidence="6">
    <location>
        <begin position="117"/>
        <end position="250"/>
    </location>
</feature>
<dbReference type="PANTHER" id="PTHR22911:SF6">
    <property type="entry name" value="SOLUTE CARRIER FAMILY 35 MEMBER G1"/>
    <property type="match status" value="1"/>
</dbReference>
<dbReference type="InterPro" id="IPR037185">
    <property type="entry name" value="EmrE-like"/>
</dbReference>
<protein>
    <recommendedName>
        <fullName evidence="6">EamA domain-containing protein</fullName>
    </recommendedName>
</protein>
<evidence type="ECO:0000256" key="4">
    <source>
        <dbReference type="ARBA" id="ARBA00023136"/>
    </source>
</evidence>
<sequence length="291" mass="30921">MMTTTTLLSYLYLSLTHHSTSPLGAPALRPLLLLRALAGFAGIWGFYYSLRTLTLSTATVLNFLAPILAVLLLGLFPGAALSPAQLLAGATSMAGVICVLQPWNTPTSHTGNAQALAVAAAFVGVAGGAVSFVALSRLGDRVHPILTVAYFSTTCVVLSGAMLLVQWKKLHLPTTPLQWLLSFALGILGFIMHWLLTASLTWDGDSKRPLNFVYTQILFAMVADKVIWGVAPNAWKYVGGALVVGSAVFVASTKASHQYALVHSEAGEEDDEDLELEISKERAEVAADGEP</sequence>
<dbReference type="GO" id="GO:0016020">
    <property type="term" value="C:membrane"/>
    <property type="evidence" value="ECO:0007669"/>
    <property type="project" value="UniProtKB-SubCell"/>
</dbReference>
<dbReference type="EMBL" id="ML976737">
    <property type="protein sequence ID" value="KAF1967066.1"/>
    <property type="molecule type" value="Genomic_DNA"/>
</dbReference>
<accession>A0A6A5UVZ9</accession>
<feature type="transmembrane region" description="Helical" evidence="5">
    <location>
        <begin position="147"/>
        <end position="167"/>
    </location>
</feature>
<dbReference type="OrthoDB" id="306876at2759"/>
<evidence type="ECO:0000256" key="5">
    <source>
        <dbReference type="SAM" id="Phobius"/>
    </source>
</evidence>
<dbReference type="InterPro" id="IPR000620">
    <property type="entry name" value="EamA_dom"/>
</dbReference>
<feature type="transmembrane region" description="Helical" evidence="5">
    <location>
        <begin position="48"/>
        <end position="74"/>
    </location>
</feature>
<feature type="domain" description="EamA" evidence="6">
    <location>
        <begin position="7"/>
        <end position="100"/>
    </location>
</feature>
<keyword evidence="2 5" id="KW-0812">Transmembrane</keyword>
<keyword evidence="8" id="KW-1185">Reference proteome</keyword>
<proteinExistence type="predicted"/>
<evidence type="ECO:0000313" key="7">
    <source>
        <dbReference type="EMBL" id="KAF1967066.1"/>
    </source>
</evidence>
<evidence type="ECO:0000259" key="6">
    <source>
        <dbReference type="Pfam" id="PF00892"/>
    </source>
</evidence>
<keyword evidence="3 5" id="KW-1133">Transmembrane helix</keyword>